<accession>A0A2S5A8R1</accession>
<feature type="transmembrane region" description="Helical" evidence="1">
    <location>
        <begin position="137"/>
        <end position="156"/>
    </location>
</feature>
<name>A0A2S5A8R1_9SPHI</name>
<feature type="transmembrane region" description="Helical" evidence="1">
    <location>
        <begin position="81"/>
        <end position="98"/>
    </location>
</feature>
<keyword evidence="3" id="KW-1185">Reference proteome</keyword>
<sequence>MPTKVELEKRYSSYSNEELLDLLNDQEAYTELAIDVASNELKGRNLGEEEIKEYIAQKYKQAELFIEKNIHQELPLVLKSIFYFCWLPLITLPFKMYFKEDKSILKLKQTNFYATIGFIFFTVAALCFLFLKTNLLSAISIWIMGMIIALITDKRFNRDPIIRRFDQIIRKYQSSSPLFTDNDEPSQLP</sequence>
<evidence type="ECO:0000313" key="3">
    <source>
        <dbReference type="Proteomes" id="UP000236893"/>
    </source>
</evidence>
<protein>
    <submittedName>
        <fullName evidence="2">Uncharacterized protein</fullName>
    </submittedName>
</protein>
<feature type="transmembrane region" description="Helical" evidence="1">
    <location>
        <begin position="110"/>
        <end position="131"/>
    </location>
</feature>
<evidence type="ECO:0000256" key="1">
    <source>
        <dbReference type="SAM" id="Phobius"/>
    </source>
</evidence>
<evidence type="ECO:0000313" key="2">
    <source>
        <dbReference type="EMBL" id="POY38945.1"/>
    </source>
</evidence>
<dbReference type="AlphaFoldDB" id="A0A2S5A8R1"/>
<reference evidence="2 3" key="1">
    <citation type="submission" date="2018-01" db="EMBL/GenBank/DDBJ databases">
        <authorList>
            <person name="Gaut B.S."/>
            <person name="Morton B.R."/>
            <person name="Clegg M.T."/>
            <person name="Duvall M.R."/>
        </authorList>
    </citation>
    <scope>NUCLEOTIDE SEQUENCE [LARGE SCALE GENOMIC DNA]</scope>
    <source>
        <strain evidence="2 3">HR-AV</strain>
    </source>
</reference>
<comment type="caution">
    <text evidence="2">The sequence shown here is derived from an EMBL/GenBank/DDBJ whole genome shotgun (WGS) entry which is preliminary data.</text>
</comment>
<keyword evidence="1" id="KW-1133">Transmembrane helix</keyword>
<dbReference type="Proteomes" id="UP000236893">
    <property type="component" value="Unassembled WGS sequence"/>
</dbReference>
<keyword evidence="1" id="KW-0812">Transmembrane</keyword>
<gene>
    <name evidence="2" type="ORF">C3K47_00125</name>
</gene>
<dbReference type="EMBL" id="PQVF01000001">
    <property type="protein sequence ID" value="POY38945.1"/>
    <property type="molecule type" value="Genomic_DNA"/>
</dbReference>
<proteinExistence type="predicted"/>
<keyword evidence="1" id="KW-0472">Membrane</keyword>
<dbReference type="OrthoDB" id="1377102at2"/>
<dbReference type="RefSeq" id="WP_103787047.1">
    <property type="nucleotide sequence ID" value="NZ_PQVF01000001.1"/>
</dbReference>
<organism evidence="2 3">
    <name type="scientific">Solitalea longa</name>
    <dbReference type="NCBI Taxonomy" id="2079460"/>
    <lineage>
        <taxon>Bacteria</taxon>
        <taxon>Pseudomonadati</taxon>
        <taxon>Bacteroidota</taxon>
        <taxon>Sphingobacteriia</taxon>
        <taxon>Sphingobacteriales</taxon>
        <taxon>Sphingobacteriaceae</taxon>
        <taxon>Solitalea</taxon>
    </lineage>
</organism>